<dbReference type="GO" id="GO:0008777">
    <property type="term" value="F:acetylornithine deacetylase activity"/>
    <property type="evidence" value="ECO:0007669"/>
    <property type="project" value="TreeGrafter"/>
</dbReference>
<dbReference type="SUPFAM" id="SSF55031">
    <property type="entry name" value="Bacterial exopeptidase dimerisation domain"/>
    <property type="match status" value="1"/>
</dbReference>
<dbReference type="InterPro" id="IPR001261">
    <property type="entry name" value="ArgE/DapE_CS"/>
</dbReference>
<dbReference type="SUPFAM" id="SSF53187">
    <property type="entry name" value="Zn-dependent exopeptidases"/>
    <property type="match status" value="1"/>
</dbReference>
<dbReference type="GO" id="GO:0046872">
    <property type="term" value="F:metal ion binding"/>
    <property type="evidence" value="ECO:0007669"/>
    <property type="project" value="UniProtKB-KW"/>
</dbReference>
<comment type="cofactor">
    <cofactor evidence="1">
        <name>Zn(2+)</name>
        <dbReference type="ChEBI" id="CHEBI:29105"/>
    </cofactor>
</comment>
<keyword evidence="6" id="KW-0479">Metal-binding</keyword>
<dbReference type="InterPro" id="IPR011650">
    <property type="entry name" value="Peptidase_M20_dimer"/>
</dbReference>
<evidence type="ECO:0000256" key="5">
    <source>
        <dbReference type="ARBA" id="ARBA00022605"/>
    </source>
</evidence>
<dbReference type="InterPro" id="IPR002933">
    <property type="entry name" value="Peptidase_M20"/>
</dbReference>
<evidence type="ECO:0000256" key="7">
    <source>
        <dbReference type="ARBA" id="ARBA00022801"/>
    </source>
</evidence>
<reference evidence="10" key="1">
    <citation type="submission" date="2018-05" db="EMBL/GenBank/DDBJ databases">
        <authorList>
            <person name="Lanie J.A."/>
            <person name="Ng W.-L."/>
            <person name="Kazmierczak K.M."/>
            <person name="Andrzejewski T.M."/>
            <person name="Davidsen T.M."/>
            <person name="Wayne K.J."/>
            <person name="Tettelin H."/>
            <person name="Glass J.I."/>
            <person name="Rusch D."/>
            <person name="Podicherti R."/>
            <person name="Tsui H.-C.T."/>
            <person name="Winkler M.E."/>
        </authorList>
    </citation>
    <scope>NUCLEOTIDE SEQUENCE</scope>
</reference>
<evidence type="ECO:0000256" key="2">
    <source>
        <dbReference type="ARBA" id="ARBA00005691"/>
    </source>
</evidence>
<dbReference type="EMBL" id="UINC01002734">
    <property type="protein sequence ID" value="SUZ99755.1"/>
    <property type="molecule type" value="Genomic_DNA"/>
</dbReference>
<dbReference type="NCBIfam" id="TIGR01892">
    <property type="entry name" value="AcOrn-deacetyl"/>
    <property type="match status" value="1"/>
</dbReference>
<dbReference type="InterPro" id="IPR010169">
    <property type="entry name" value="AcOrn-deacetyl"/>
</dbReference>
<evidence type="ECO:0000256" key="4">
    <source>
        <dbReference type="ARBA" id="ARBA00022571"/>
    </source>
</evidence>
<keyword evidence="4" id="KW-0055">Arginine biosynthesis</keyword>
<dbReference type="GO" id="GO:0006526">
    <property type="term" value="P:L-arginine biosynthetic process"/>
    <property type="evidence" value="ECO:0007669"/>
    <property type="project" value="UniProtKB-KW"/>
</dbReference>
<comment type="similarity">
    <text evidence="2">Belongs to the peptidase M20A family. ArgE subfamily.</text>
</comment>
<keyword evidence="7" id="KW-0378">Hydrolase</keyword>
<dbReference type="Gene3D" id="3.30.70.360">
    <property type="match status" value="1"/>
</dbReference>
<evidence type="ECO:0000256" key="8">
    <source>
        <dbReference type="ARBA" id="ARBA00022833"/>
    </source>
</evidence>
<dbReference type="AlphaFoldDB" id="A0A381S6P1"/>
<gene>
    <name evidence="10" type="ORF">METZ01_LOCUS52609</name>
</gene>
<dbReference type="CDD" id="cd03894">
    <property type="entry name" value="M20_ArgE"/>
    <property type="match status" value="1"/>
</dbReference>
<evidence type="ECO:0000256" key="1">
    <source>
        <dbReference type="ARBA" id="ARBA00001947"/>
    </source>
</evidence>
<dbReference type="NCBIfam" id="NF005710">
    <property type="entry name" value="PRK07522.1"/>
    <property type="match status" value="1"/>
</dbReference>
<accession>A0A381S6P1</accession>
<evidence type="ECO:0000259" key="9">
    <source>
        <dbReference type="Pfam" id="PF07687"/>
    </source>
</evidence>
<dbReference type="PANTHER" id="PTHR43808">
    <property type="entry name" value="ACETYLORNITHINE DEACETYLASE"/>
    <property type="match status" value="1"/>
</dbReference>
<name>A0A381S6P1_9ZZZZ</name>
<dbReference type="PROSITE" id="PS00758">
    <property type="entry name" value="ARGE_DAPE_CPG2_1"/>
    <property type="match status" value="1"/>
</dbReference>
<dbReference type="PROSITE" id="PS00759">
    <property type="entry name" value="ARGE_DAPE_CPG2_2"/>
    <property type="match status" value="1"/>
</dbReference>
<dbReference type="InterPro" id="IPR036264">
    <property type="entry name" value="Bact_exopeptidase_dim_dom"/>
</dbReference>
<dbReference type="Pfam" id="PF07687">
    <property type="entry name" value="M20_dimer"/>
    <property type="match status" value="1"/>
</dbReference>
<evidence type="ECO:0000313" key="10">
    <source>
        <dbReference type="EMBL" id="SUZ99755.1"/>
    </source>
</evidence>
<dbReference type="Pfam" id="PF01546">
    <property type="entry name" value="Peptidase_M20"/>
    <property type="match status" value="1"/>
</dbReference>
<dbReference type="InterPro" id="IPR050072">
    <property type="entry name" value="Peptidase_M20A"/>
</dbReference>
<keyword evidence="5" id="KW-0028">Amino-acid biosynthesis</keyword>
<dbReference type="Gene3D" id="3.40.630.10">
    <property type="entry name" value="Zn peptidases"/>
    <property type="match status" value="1"/>
</dbReference>
<keyword evidence="3" id="KW-0963">Cytoplasm</keyword>
<organism evidence="10">
    <name type="scientific">marine metagenome</name>
    <dbReference type="NCBI Taxonomy" id="408172"/>
    <lineage>
        <taxon>unclassified sequences</taxon>
        <taxon>metagenomes</taxon>
        <taxon>ecological metagenomes</taxon>
    </lineage>
</organism>
<feature type="domain" description="Peptidase M20 dimerisation" evidence="9">
    <location>
        <begin position="169"/>
        <end position="279"/>
    </location>
</feature>
<protein>
    <recommendedName>
        <fullName evidence="9">Peptidase M20 dimerisation domain-containing protein</fullName>
    </recommendedName>
</protein>
<keyword evidence="8" id="KW-0862">Zinc</keyword>
<sequence>MTTIEILKTLIAFPTISADSNMKLIDYCSDQLIKVGAEVKIIKNDNGTKANLYATIGPRNIPGVMLSGHTDVVPVEGQSWSVPPFEMTNKDNRLYGRGTADMKSFVACALHAAIKASEMNLTTPLHLAFSYDEEIGCVGVRSMIEMLKAAPFLPNFCIIGEPTLMQIATGHKGKVNVSVKFIGKEAHSALSTSGLNAIYLASEMINEIRLIQDEIKKQFAHDDEYEVPHTTLHVGKIEGGVALNIVPNSASFLFEIRNLPEDDPNIILTKIRKSAESILTKYLKDFPTAKIHIEVTNQYPSLMTSKNSDVVNLLKSLTGNNSTFKVSFGTEGGLFSNELKIPTAICGPGSMSQGHKPDEYVSIDQINKCEEILSQLLIKLQTGL</sequence>
<proteinExistence type="inferred from homology"/>
<evidence type="ECO:0000256" key="3">
    <source>
        <dbReference type="ARBA" id="ARBA00022490"/>
    </source>
</evidence>
<dbReference type="PANTHER" id="PTHR43808:SF31">
    <property type="entry name" value="N-ACETYL-L-CITRULLINE DEACETYLASE"/>
    <property type="match status" value="1"/>
</dbReference>
<evidence type="ECO:0000256" key="6">
    <source>
        <dbReference type="ARBA" id="ARBA00022723"/>
    </source>
</evidence>